<gene>
    <name evidence="2" type="ORF">SAMN00120144_4148</name>
</gene>
<protein>
    <submittedName>
        <fullName evidence="2">Uncharacterized protein</fullName>
    </submittedName>
</protein>
<evidence type="ECO:0000256" key="1">
    <source>
        <dbReference type="SAM" id="MobiDB-lite"/>
    </source>
</evidence>
<evidence type="ECO:0000313" key="2">
    <source>
        <dbReference type="EMBL" id="SMB98925.1"/>
    </source>
</evidence>
<reference evidence="2 3" key="1">
    <citation type="submission" date="2017-04" db="EMBL/GenBank/DDBJ databases">
        <authorList>
            <person name="Afonso C.L."/>
            <person name="Miller P.J."/>
            <person name="Scott M.A."/>
            <person name="Spackman E."/>
            <person name="Goraichik I."/>
            <person name="Dimitrov K.M."/>
            <person name="Suarez D.L."/>
            <person name="Swayne D.E."/>
        </authorList>
    </citation>
    <scope>NUCLEOTIDE SEQUENCE [LARGE SCALE GENOMIC DNA]</scope>
    <source>
        <strain evidence="2 3">DSM 11622</strain>
    </source>
</reference>
<dbReference type="AlphaFoldDB" id="A0A1W1VZZ5"/>
<dbReference type="EMBL" id="FWWW01000088">
    <property type="protein sequence ID" value="SMB98925.1"/>
    <property type="molecule type" value="Genomic_DNA"/>
</dbReference>
<dbReference type="OrthoDB" id="885126at2"/>
<dbReference type="RefSeq" id="WP_084447039.1">
    <property type="nucleotide sequence ID" value="NZ_FWWW01000088.1"/>
</dbReference>
<name>A0A1W1VZZ5_9BACT</name>
<dbReference type="Proteomes" id="UP000192266">
    <property type="component" value="Unassembled WGS sequence"/>
</dbReference>
<feature type="region of interest" description="Disordered" evidence="1">
    <location>
        <begin position="60"/>
        <end position="102"/>
    </location>
</feature>
<organism evidence="2 3">
    <name type="scientific">Hymenobacter roseosalivarius DSM 11622</name>
    <dbReference type="NCBI Taxonomy" id="645990"/>
    <lineage>
        <taxon>Bacteria</taxon>
        <taxon>Pseudomonadati</taxon>
        <taxon>Bacteroidota</taxon>
        <taxon>Cytophagia</taxon>
        <taxon>Cytophagales</taxon>
        <taxon>Hymenobacteraceae</taxon>
        <taxon>Hymenobacter</taxon>
    </lineage>
</organism>
<accession>A0A1W1VZZ5</accession>
<feature type="compositionally biased region" description="Basic and acidic residues" evidence="1">
    <location>
        <begin position="93"/>
        <end position="102"/>
    </location>
</feature>
<sequence>MDKIQTLLIILLGLGVFVWRMVQKAREMAASESRERPALPKAPGLPTTSFQDLLEQMKSQNKAGNQPQPTAASRPTTPAGRPLPREQAPVPRSLERTQVEPRSLETIPPVRSMEAPIRLPRMAASLPRTTALPAREDYWTRQAAHSPDEARQNARRRVQAMLRNPADLRAAFVLSEILKPKYE</sequence>
<feature type="compositionally biased region" description="Polar residues" evidence="1">
    <location>
        <begin position="60"/>
        <end position="76"/>
    </location>
</feature>
<proteinExistence type="predicted"/>
<keyword evidence="3" id="KW-1185">Reference proteome</keyword>
<evidence type="ECO:0000313" key="3">
    <source>
        <dbReference type="Proteomes" id="UP000192266"/>
    </source>
</evidence>
<dbReference type="STRING" id="645990.SAMN00120144_4148"/>